<dbReference type="RefSeq" id="XP_033658294.1">
    <property type="nucleotide sequence ID" value="XM_033803048.1"/>
</dbReference>
<dbReference type="GeneID" id="54556223"/>
<accession>A0A6A6JWH1</accession>
<dbReference type="Proteomes" id="UP000800097">
    <property type="component" value="Unassembled WGS sequence"/>
</dbReference>
<dbReference type="AlphaFoldDB" id="A0A6A6JWH1"/>
<gene>
    <name evidence="2" type="ORF">EI97DRAFT_7498</name>
</gene>
<dbReference type="EMBL" id="ML986484">
    <property type="protein sequence ID" value="KAF2280757.1"/>
    <property type="molecule type" value="Genomic_DNA"/>
</dbReference>
<protein>
    <submittedName>
        <fullName evidence="2">Uncharacterized protein</fullName>
    </submittedName>
</protein>
<evidence type="ECO:0000313" key="3">
    <source>
        <dbReference type="Proteomes" id="UP000800097"/>
    </source>
</evidence>
<proteinExistence type="predicted"/>
<evidence type="ECO:0000313" key="2">
    <source>
        <dbReference type="EMBL" id="KAF2280757.1"/>
    </source>
</evidence>
<sequence>MHLDKIQPGRDSKTSLAAFALHHPSATHHWPSSPLKHGAPHRIRREGAPTTPMKRSQLSRCPNPALECREGSSVGGPPALEVQPWRLNPFSDWSSHRRLFTQQSSSFARFDERKKHNRSFLDAMGANSDRRARLVFLCMRMVGAFKDGNVLVEMDALIKVKTRYHYLYLFGQYSVLASRLAQLVFSRFRLVS</sequence>
<organism evidence="2 3">
    <name type="scientific">Westerdykella ornata</name>
    <dbReference type="NCBI Taxonomy" id="318751"/>
    <lineage>
        <taxon>Eukaryota</taxon>
        <taxon>Fungi</taxon>
        <taxon>Dikarya</taxon>
        <taxon>Ascomycota</taxon>
        <taxon>Pezizomycotina</taxon>
        <taxon>Dothideomycetes</taxon>
        <taxon>Pleosporomycetidae</taxon>
        <taxon>Pleosporales</taxon>
        <taxon>Sporormiaceae</taxon>
        <taxon>Westerdykella</taxon>
    </lineage>
</organism>
<evidence type="ECO:0000256" key="1">
    <source>
        <dbReference type="SAM" id="MobiDB-lite"/>
    </source>
</evidence>
<keyword evidence="3" id="KW-1185">Reference proteome</keyword>
<feature type="region of interest" description="Disordered" evidence="1">
    <location>
        <begin position="24"/>
        <end position="62"/>
    </location>
</feature>
<reference evidence="2" key="1">
    <citation type="journal article" date="2020" name="Stud. Mycol.">
        <title>101 Dothideomycetes genomes: a test case for predicting lifestyles and emergence of pathogens.</title>
        <authorList>
            <person name="Haridas S."/>
            <person name="Albert R."/>
            <person name="Binder M."/>
            <person name="Bloem J."/>
            <person name="Labutti K."/>
            <person name="Salamov A."/>
            <person name="Andreopoulos B."/>
            <person name="Baker S."/>
            <person name="Barry K."/>
            <person name="Bills G."/>
            <person name="Bluhm B."/>
            <person name="Cannon C."/>
            <person name="Castanera R."/>
            <person name="Culley D."/>
            <person name="Daum C."/>
            <person name="Ezra D."/>
            <person name="Gonzalez J."/>
            <person name="Henrissat B."/>
            <person name="Kuo A."/>
            <person name="Liang C."/>
            <person name="Lipzen A."/>
            <person name="Lutzoni F."/>
            <person name="Magnuson J."/>
            <person name="Mondo S."/>
            <person name="Nolan M."/>
            <person name="Ohm R."/>
            <person name="Pangilinan J."/>
            <person name="Park H.-J."/>
            <person name="Ramirez L."/>
            <person name="Alfaro M."/>
            <person name="Sun H."/>
            <person name="Tritt A."/>
            <person name="Yoshinaga Y."/>
            <person name="Zwiers L.-H."/>
            <person name="Turgeon B."/>
            <person name="Goodwin S."/>
            <person name="Spatafora J."/>
            <person name="Crous P."/>
            <person name="Grigoriev I."/>
        </authorList>
    </citation>
    <scope>NUCLEOTIDE SEQUENCE</scope>
    <source>
        <strain evidence="2">CBS 379.55</strain>
    </source>
</reference>
<name>A0A6A6JWH1_WESOR</name>